<dbReference type="PANTHER" id="PTHR34598:SF3">
    <property type="entry name" value="OXIDOREDUCTASE AN1597"/>
    <property type="match status" value="1"/>
</dbReference>
<evidence type="ECO:0000313" key="5">
    <source>
        <dbReference type="Proteomes" id="UP000239560"/>
    </source>
</evidence>
<protein>
    <recommendedName>
        <fullName evidence="6">Methyltransferase</fullName>
    </recommendedName>
</protein>
<evidence type="ECO:0000313" key="3">
    <source>
        <dbReference type="EMBL" id="PRQ70765.1"/>
    </source>
</evidence>
<dbReference type="PANTHER" id="PTHR34598">
    <property type="entry name" value="BLL6449 PROTEIN"/>
    <property type="match status" value="1"/>
</dbReference>
<evidence type="ECO:0000313" key="4">
    <source>
        <dbReference type="Proteomes" id="UP000199069"/>
    </source>
</evidence>
<dbReference type="OMA" id="HTAFWDQ"/>
<dbReference type="AlphaFoldDB" id="A0A0K3CP22"/>
<dbReference type="NCBIfam" id="NF041278">
    <property type="entry name" value="CmcJ_NvfI_EfuI"/>
    <property type="match status" value="1"/>
</dbReference>
<dbReference type="EMBL" id="LCTV02000014">
    <property type="protein sequence ID" value="PRQ70765.1"/>
    <property type="molecule type" value="Genomic_DNA"/>
</dbReference>
<name>A0A0K3CP22_RHOTO</name>
<comment type="similarity">
    <text evidence="1">Belongs to the asaB hydroxylase/desaturase family.</text>
</comment>
<dbReference type="STRING" id="5286.A0A0K3CP22"/>
<reference evidence="2 4" key="1">
    <citation type="submission" date="2015-07" db="EMBL/GenBank/DDBJ databases">
        <authorList>
            <person name="Cajimat M.N.B."/>
            <person name="Milazzo M.L."/>
            <person name="Fulhorst C.F."/>
        </authorList>
    </citation>
    <scope>NUCLEOTIDE SEQUENCE [LARGE SCALE GENOMIC DNA]</scope>
    <source>
        <strain evidence="2">Single colony</strain>
    </source>
</reference>
<keyword evidence="4" id="KW-1185">Reference proteome</keyword>
<sequence length="301" mass="33288">MPGLHTTLQAVVNFAVPQAEIEDPAKYLARFDAKDPVPSRKSEIAIFDLREEFDAGMDGKSAGQQLDETGYAVVKHESAFGTSEGLSTVEATDAYKEECCSAVKEMLGASKVLCWNVVVRDAGSGQPDTKGVMQMKLEKGFAPTTDLKAVASFAHVDQDDEYARTIIKRAAGDDVFEKYSRAEIVNIWRPLHGPVTNNPLAVSDFFSMDLDKDVMRMAGSYGTAYSVSYSPRQRWAYVQHMQPNEAYLLRCYDSNMGKNGEALFTGHVACEMLNEPDPVGLEGKPKVPRRSVEARMFVLYE</sequence>
<evidence type="ECO:0000256" key="1">
    <source>
        <dbReference type="ARBA" id="ARBA00023604"/>
    </source>
</evidence>
<dbReference type="InterPro" id="IPR044053">
    <property type="entry name" value="AsaB-like"/>
</dbReference>
<dbReference type="Proteomes" id="UP000199069">
    <property type="component" value="Unassembled WGS sequence"/>
</dbReference>
<dbReference type="Proteomes" id="UP000239560">
    <property type="component" value="Unassembled WGS sequence"/>
</dbReference>
<proteinExistence type="inferred from homology"/>
<organism evidence="2 4">
    <name type="scientific">Rhodotorula toruloides</name>
    <name type="common">Yeast</name>
    <name type="synonym">Rhodosporidium toruloides</name>
    <dbReference type="NCBI Taxonomy" id="5286"/>
    <lineage>
        <taxon>Eukaryota</taxon>
        <taxon>Fungi</taxon>
        <taxon>Dikarya</taxon>
        <taxon>Basidiomycota</taxon>
        <taxon>Pucciniomycotina</taxon>
        <taxon>Microbotryomycetes</taxon>
        <taxon>Sporidiobolales</taxon>
        <taxon>Sporidiobolaceae</taxon>
        <taxon>Rhodotorula</taxon>
    </lineage>
</organism>
<gene>
    <name evidence="2" type="primary">FGENESH: predicted gene_14.149</name>
    <name evidence="3" type="ORF">AAT19DRAFT_10922</name>
    <name evidence="2" type="ORF">BN2166_0065990</name>
</gene>
<reference evidence="3 5" key="2">
    <citation type="journal article" date="2018" name="Elife">
        <title>Functional genomics of lipid metabolism in the oleaginous yeast Rhodosporidium toruloides.</title>
        <authorList>
            <person name="Coradetti S.T."/>
            <person name="Pinel D."/>
            <person name="Geiselman G."/>
            <person name="Ito M."/>
            <person name="Mondo S."/>
            <person name="Reilly M.C."/>
            <person name="Cheng Y.F."/>
            <person name="Bauer S."/>
            <person name="Grigoriev I."/>
            <person name="Gladden J.M."/>
            <person name="Simmons B.A."/>
            <person name="Brem R."/>
            <person name="Arkin A.P."/>
            <person name="Skerker J.M."/>
        </authorList>
    </citation>
    <scope>NUCLEOTIDE SEQUENCE [LARGE SCALE GENOMIC DNA]</scope>
    <source>
        <strain evidence="3 5">NBRC 0880</strain>
    </source>
</reference>
<dbReference type="GO" id="GO:0016491">
    <property type="term" value="F:oxidoreductase activity"/>
    <property type="evidence" value="ECO:0007669"/>
    <property type="project" value="InterPro"/>
</dbReference>
<accession>A0A0K3CP22</accession>
<dbReference type="EMBL" id="CWKI01000014">
    <property type="protein sequence ID" value="CTR10738.1"/>
    <property type="molecule type" value="Genomic_DNA"/>
</dbReference>
<evidence type="ECO:0000313" key="2">
    <source>
        <dbReference type="EMBL" id="CTR10738.1"/>
    </source>
</evidence>
<evidence type="ECO:0008006" key="6">
    <source>
        <dbReference type="Google" id="ProtNLM"/>
    </source>
</evidence>
<dbReference type="OrthoDB" id="412788at2759"/>